<name>G1TFW6_RABIT</name>
<dbReference type="eggNOG" id="ENOG502QPKN">
    <property type="taxonomic scope" value="Eukaryota"/>
</dbReference>
<dbReference type="Ensembl" id="ENSOCUT00000031737.2">
    <property type="protein sequence ID" value="ENSOCUP00000015813.2"/>
    <property type="gene ID" value="ENSOCUG00000026072.2"/>
</dbReference>
<evidence type="ECO:0000313" key="2">
    <source>
        <dbReference type="Ensembl" id="ENSOCUP00000015813.2"/>
    </source>
</evidence>
<feature type="chain" id="PRO_5023819022" description="Basigin" evidence="1">
    <location>
        <begin position="22"/>
        <end position="55"/>
    </location>
</feature>
<reference evidence="2" key="3">
    <citation type="submission" date="2025-09" db="UniProtKB">
        <authorList>
            <consortium name="Ensembl"/>
        </authorList>
    </citation>
    <scope>IDENTIFICATION</scope>
    <source>
        <strain evidence="2">Thorbecke</strain>
    </source>
</reference>
<sequence>MAAAPLVVLGLALLLVEGASAEVGSVSTSIEEVGSKVRLTCALNHSDTPAAPASL</sequence>
<feature type="signal peptide" evidence="1">
    <location>
        <begin position="1"/>
        <end position="21"/>
    </location>
</feature>
<dbReference type="STRING" id="9986.ENSOCUP00000015813"/>
<dbReference type="AlphaFoldDB" id="G1TFW6"/>
<dbReference type="Proteomes" id="UP000001811">
    <property type="component" value="Chromosome 13"/>
</dbReference>
<evidence type="ECO:0000313" key="3">
    <source>
        <dbReference type="Proteomes" id="UP000001811"/>
    </source>
</evidence>
<dbReference type="SMR" id="G1TFW6"/>
<protein>
    <recommendedName>
        <fullName evidence="4">Basigin</fullName>
    </recommendedName>
</protein>
<keyword evidence="3" id="KW-1185">Reference proteome</keyword>
<dbReference type="PaxDb" id="9986-ENSOCUP00000015813"/>
<evidence type="ECO:0000256" key="1">
    <source>
        <dbReference type="SAM" id="SignalP"/>
    </source>
</evidence>
<organism evidence="2 3">
    <name type="scientific">Oryctolagus cuniculus</name>
    <name type="common">Rabbit</name>
    <dbReference type="NCBI Taxonomy" id="9986"/>
    <lineage>
        <taxon>Eukaryota</taxon>
        <taxon>Metazoa</taxon>
        <taxon>Chordata</taxon>
        <taxon>Craniata</taxon>
        <taxon>Vertebrata</taxon>
        <taxon>Euteleostomi</taxon>
        <taxon>Mammalia</taxon>
        <taxon>Eutheria</taxon>
        <taxon>Euarchontoglires</taxon>
        <taxon>Glires</taxon>
        <taxon>Lagomorpha</taxon>
        <taxon>Leporidae</taxon>
        <taxon>Oryctolagus</taxon>
    </lineage>
</organism>
<dbReference type="HOGENOM" id="CLU_058449_1_0_1"/>
<dbReference type="Bgee" id="ENSOCUG00000026072">
    <property type="expression patterns" value="Expressed in testis and 4 other cell types or tissues"/>
</dbReference>
<dbReference type="InParanoid" id="G1TFW6"/>
<proteinExistence type="predicted"/>
<keyword evidence="1" id="KW-0732">Signal</keyword>
<dbReference type="EMBL" id="AAGW02002531">
    <property type="status" value="NOT_ANNOTATED_CDS"/>
    <property type="molecule type" value="Genomic_DNA"/>
</dbReference>
<accession>G1TFW6</accession>
<reference evidence="2 3" key="1">
    <citation type="journal article" date="2011" name="Nature">
        <title>A high-resolution map of human evolutionary constraint using 29 mammals.</title>
        <authorList>
            <person name="Lindblad-Toh K."/>
            <person name="Garber M."/>
            <person name="Zuk O."/>
            <person name="Lin M.F."/>
            <person name="Parker B.J."/>
            <person name="Washietl S."/>
            <person name="Kheradpour P."/>
            <person name="Ernst J."/>
            <person name="Jordan G."/>
            <person name="Mauceli E."/>
            <person name="Ward L.D."/>
            <person name="Lowe C.B."/>
            <person name="Holloway A.K."/>
            <person name="Clamp M."/>
            <person name="Gnerre S."/>
            <person name="Alfoldi J."/>
            <person name="Beal K."/>
            <person name="Chang J."/>
            <person name="Clawson H."/>
            <person name="Cuff J."/>
            <person name="Di Palma F."/>
            <person name="Fitzgerald S."/>
            <person name="Flicek P."/>
            <person name="Guttman M."/>
            <person name="Hubisz M.J."/>
            <person name="Jaffe D.B."/>
            <person name="Jungreis I."/>
            <person name="Kent W.J."/>
            <person name="Kostka D."/>
            <person name="Lara M."/>
            <person name="Martins A.L."/>
            <person name="Massingham T."/>
            <person name="Moltke I."/>
            <person name="Raney B.J."/>
            <person name="Rasmussen M.D."/>
            <person name="Robinson J."/>
            <person name="Stark A."/>
            <person name="Vilella A.J."/>
            <person name="Wen J."/>
            <person name="Xie X."/>
            <person name="Zody M.C."/>
            <person name="Baldwin J."/>
            <person name="Bloom T."/>
            <person name="Chin C.W."/>
            <person name="Heiman D."/>
            <person name="Nicol R."/>
            <person name="Nusbaum C."/>
            <person name="Young S."/>
            <person name="Wilkinson J."/>
            <person name="Worley K.C."/>
            <person name="Kovar C.L."/>
            <person name="Muzny D.M."/>
            <person name="Gibbs R.A."/>
            <person name="Cree A."/>
            <person name="Dihn H.H."/>
            <person name="Fowler G."/>
            <person name="Jhangiani S."/>
            <person name="Joshi V."/>
            <person name="Lee S."/>
            <person name="Lewis L.R."/>
            <person name="Nazareth L.V."/>
            <person name="Okwuonu G."/>
            <person name="Santibanez J."/>
            <person name="Warren W.C."/>
            <person name="Mardis E.R."/>
            <person name="Weinstock G.M."/>
            <person name="Wilson R.K."/>
            <person name="Delehaunty K."/>
            <person name="Dooling D."/>
            <person name="Fronik C."/>
            <person name="Fulton L."/>
            <person name="Fulton B."/>
            <person name="Graves T."/>
            <person name="Minx P."/>
            <person name="Sodergren E."/>
            <person name="Birney E."/>
            <person name="Margulies E.H."/>
            <person name="Herrero J."/>
            <person name="Green E.D."/>
            <person name="Haussler D."/>
            <person name="Siepel A."/>
            <person name="Goldman N."/>
            <person name="Pollard K.S."/>
            <person name="Pedersen J.S."/>
            <person name="Lander E.S."/>
            <person name="Kellis M."/>
        </authorList>
    </citation>
    <scope>NUCLEOTIDE SEQUENCE [LARGE SCALE GENOMIC DNA]</scope>
    <source>
        <strain evidence="2 3">Thorbecke inbred</strain>
    </source>
</reference>
<reference evidence="2" key="2">
    <citation type="submission" date="2025-08" db="UniProtKB">
        <authorList>
            <consortium name="Ensembl"/>
        </authorList>
    </citation>
    <scope>IDENTIFICATION</scope>
    <source>
        <strain evidence="2">Thorbecke</strain>
    </source>
</reference>
<evidence type="ECO:0008006" key="4">
    <source>
        <dbReference type="Google" id="ProtNLM"/>
    </source>
</evidence>